<gene>
    <name evidence="2" type="ordered locus">BN140_2097</name>
</gene>
<name>I7L0T4_METBM</name>
<organism evidence="2 3">
    <name type="scientific">Methanoculleus bourgensis (strain ATCC 43281 / DSM 3045 / OCM 15 / MS2)</name>
    <name type="common">Methanogenium bourgense</name>
    <dbReference type="NCBI Taxonomy" id="1201294"/>
    <lineage>
        <taxon>Archaea</taxon>
        <taxon>Methanobacteriati</taxon>
        <taxon>Methanobacteriota</taxon>
        <taxon>Stenosarchaea group</taxon>
        <taxon>Methanomicrobia</taxon>
        <taxon>Methanomicrobiales</taxon>
        <taxon>Methanomicrobiaceae</taxon>
        <taxon>Methanoculleus</taxon>
    </lineage>
</organism>
<keyword evidence="3" id="KW-1185">Reference proteome</keyword>
<dbReference type="KEGG" id="mbg:BN140_2097"/>
<protein>
    <submittedName>
        <fullName evidence="2">Uncharacterized protein</fullName>
    </submittedName>
</protein>
<dbReference type="Proteomes" id="UP000009007">
    <property type="component" value="Chromosome I"/>
</dbReference>
<feature type="compositionally biased region" description="Low complexity" evidence="1">
    <location>
        <begin position="157"/>
        <end position="169"/>
    </location>
</feature>
<proteinExistence type="predicted"/>
<dbReference type="AlphaFoldDB" id="I7L0T4"/>
<evidence type="ECO:0000256" key="1">
    <source>
        <dbReference type="SAM" id="MobiDB-lite"/>
    </source>
</evidence>
<evidence type="ECO:0000313" key="2">
    <source>
        <dbReference type="EMBL" id="CCJ37020.1"/>
    </source>
</evidence>
<dbReference type="PATRIC" id="fig|1201294.9.peg.2314"/>
<dbReference type="EMBL" id="HE964772">
    <property type="protein sequence ID" value="CCJ37020.1"/>
    <property type="molecule type" value="Genomic_DNA"/>
</dbReference>
<feature type="compositionally biased region" description="Polar residues" evidence="1">
    <location>
        <begin position="171"/>
        <end position="191"/>
    </location>
</feature>
<dbReference type="STRING" id="1201294.BN140_2097"/>
<accession>I7L0T4</accession>
<sequence>MATPFGVGRLTSTPAKNRDKNTILVAGPEKAPLRGRTVAIARRIQKALIRGTTINSSYTTSSPAGRVNIEHLLDHPRVTFIEGSTIRCDSFPGAGGIFHQTAIPSVFRAIGSPLHPRPWAQRLHARAHAASRGIGARCRCGGCRPRPLGGPGDVAGRRPGSRGTSRGCSPALTQWWSLPGTRSTGGLSPRG</sequence>
<feature type="region of interest" description="Disordered" evidence="1">
    <location>
        <begin position="147"/>
        <end position="191"/>
    </location>
</feature>
<feature type="region of interest" description="Disordered" evidence="1">
    <location>
        <begin position="1"/>
        <end position="20"/>
    </location>
</feature>
<dbReference type="HOGENOM" id="CLU_1418684_0_0_2"/>
<reference evidence="3" key="1">
    <citation type="journal article" date="2012" name="J. Bacteriol.">
        <title>Complete genome sequence of the hydrogenotrophic, methanogenic archaeon Methanoculleus bourgensis strain MS2T, isolated from a sewage sludge digester.</title>
        <authorList>
            <person name="Maus I."/>
            <person name="Wibberg D."/>
            <person name="Stantscheff R."/>
            <person name="Eikmeyer F.G."/>
            <person name="Seffner A."/>
            <person name="Boelter J."/>
            <person name="Szczepanowski R."/>
            <person name="Blom J."/>
            <person name="Jaenicke S."/>
            <person name="Konig H."/>
            <person name="Puhler A."/>
            <person name="Schluter A."/>
        </authorList>
    </citation>
    <scope>NUCLEOTIDE SEQUENCE [LARGE SCALE GENOMIC DNA]</scope>
    <source>
        <strain evidence="3">ATCC 43281 / DSM 3045 / OCM 15 / MS2</strain>
    </source>
</reference>
<evidence type="ECO:0000313" key="3">
    <source>
        <dbReference type="Proteomes" id="UP000009007"/>
    </source>
</evidence>